<dbReference type="Proteomes" id="UP000202158">
    <property type="component" value="Segment"/>
</dbReference>
<accession>A0A1D8KR17</accession>
<sequence>MSATRPATKTELRDYALRRLGYPTIDINVASAQLDDLIEEAIDYYQEYHYNGSYKSFIRIEVTDAIITAAKSKTQLASGPWYEGNEYVSLPPGVMSVNRVFSQIGASSVVPGNIFNIKYQIFLNDIYSMTHGQILHYYMTSQYLETLDWVTNNNNSRRIRFNEHQARLYLDFDWDELQAGDFILIEVLMRQDPETYTAMYNDNWMKDYVEALFQQQWGRNLSKYDGIQMLGGVTLNGRQILEDASQFKKDLEEEIRSKYEIPPMDLVG</sequence>
<dbReference type="EMBL" id="KU686208">
    <property type="protein sequence ID" value="AOV61133.1"/>
    <property type="molecule type" value="Genomic_DNA"/>
</dbReference>
<reference evidence="4 5" key="1">
    <citation type="journal article" date="2016" name="Virology">
        <title>The genomic content and context of auxiliary metabolic genes in marine cyanomyoviruses.</title>
        <authorList>
            <person name="Crummett L.T."/>
            <person name="Puxty R.J."/>
            <person name="Weihe C."/>
            <person name="Marston M.F."/>
            <person name="Martiny J.B."/>
        </authorList>
    </citation>
    <scope>NUCLEOTIDE SEQUENCE [LARGE SCALE GENOMIC DNA]</scope>
    <source>
        <strain evidence="1">0210CC35</strain>
        <strain evidence="2">0310NB44</strain>
        <strain evidence="3">1209TA19</strain>
    </source>
</reference>
<dbReference type="EMBL" id="KU686207">
    <property type="protein sequence ID" value="AOV60919.1"/>
    <property type="molecule type" value="Genomic_DNA"/>
</dbReference>
<evidence type="ECO:0000313" key="3">
    <source>
        <dbReference type="EMBL" id="AOV61347.1"/>
    </source>
</evidence>
<evidence type="ECO:0000313" key="6">
    <source>
        <dbReference type="Proteomes" id="UP000241975"/>
    </source>
</evidence>
<dbReference type="GeneID" id="30306157"/>
<gene>
    <name evidence="1" type="ORF">C350210_087</name>
    <name evidence="2" type="ORF">N440310_087</name>
    <name evidence="3" type="ORF">T191209_087</name>
</gene>
<dbReference type="Proteomes" id="UP000241089">
    <property type="component" value="Segment"/>
</dbReference>
<evidence type="ECO:0000313" key="5">
    <source>
        <dbReference type="Proteomes" id="UP000241089"/>
    </source>
</evidence>
<evidence type="ECO:0000313" key="1">
    <source>
        <dbReference type="EMBL" id="AOV60919.1"/>
    </source>
</evidence>
<dbReference type="KEGG" id="vg:30306157"/>
<dbReference type="Proteomes" id="UP000241975">
    <property type="component" value="Segment"/>
</dbReference>
<evidence type="ECO:0000313" key="2">
    <source>
        <dbReference type="EMBL" id="AOV61133.1"/>
    </source>
</evidence>
<organism evidence="2 5">
    <name type="scientific">Synechococcus phage S-CAM22</name>
    <dbReference type="NCBI Taxonomy" id="1883365"/>
    <lineage>
        <taxon>Viruses</taxon>
        <taxon>Duplodnaviria</taxon>
        <taxon>Heunggongvirae</taxon>
        <taxon>Uroviricota</taxon>
        <taxon>Caudoviricetes</taxon>
        <taxon>Pantevenvirales</taxon>
        <taxon>Kyanoviridae</taxon>
        <taxon>Alisovirus</taxon>
        <taxon>Alisovirus socal22</taxon>
    </lineage>
</organism>
<proteinExistence type="predicted"/>
<dbReference type="RefSeq" id="YP_009320999.1">
    <property type="nucleotide sequence ID" value="NC_031903.1"/>
</dbReference>
<name>A0A1D8KR17_9CAUD</name>
<evidence type="ECO:0000313" key="4">
    <source>
        <dbReference type="Proteomes" id="UP000202158"/>
    </source>
</evidence>
<dbReference type="OrthoDB" id="6993at10239"/>
<protein>
    <submittedName>
        <fullName evidence="2">Neck protein</fullName>
    </submittedName>
</protein>
<dbReference type="EMBL" id="KU686209">
    <property type="protein sequence ID" value="AOV61347.1"/>
    <property type="molecule type" value="Genomic_DNA"/>
</dbReference>
<keyword evidence="6" id="KW-1185">Reference proteome</keyword>